<evidence type="ECO:0000313" key="2">
    <source>
        <dbReference type="Proteomes" id="UP000193144"/>
    </source>
</evidence>
<organism evidence="1 2">
    <name type="scientific">Clohesyomyces aquaticus</name>
    <dbReference type="NCBI Taxonomy" id="1231657"/>
    <lineage>
        <taxon>Eukaryota</taxon>
        <taxon>Fungi</taxon>
        <taxon>Dikarya</taxon>
        <taxon>Ascomycota</taxon>
        <taxon>Pezizomycotina</taxon>
        <taxon>Dothideomycetes</taxon>
        <taxon>Pleosporomycetidae</taxon>
        <taxon>Pleosporales</taxon>
        <taxon>Lindgomycetaceae</taxon>
        <taxon>Clohesyomyces</taxon>
    </lineage>
</organism>
<dbReference type="SUPFAM" id="SSF48403">
    <property type="entry name" value="Ankyrin repeat"/>
    <property type="match status" value="1"/>
</dbReference>
<proteinExistence type="predicted"/>
<keyword evidence="2" id="KW-1185">Reference proteome</keyword>
<sequence>MIKTFPVVGWDHPVWTAILKDDLPRIQAMLSSGTINLTCQCPNGMTLLSVARVGSPEICEFLICLGLRSDYVIYFTPCLHNASSAHFTASGMFLAFDKDHPGDYDVAAIKNDIIRTACILDDYGCKFNDAVRELMYEYLEGLPPVGEHLSAGFSMREFLKRVDFLLSRQLEFHAICEMSEQKETGFRPQDAGHTVCCKNAIRLRGATGTGVDEEDLVLPYSPGCRYRRYWTPGPNET</sequence>
<dbReference type="Proteomes" id="UP000193144">
    <property type="component" value="Unassembled WGS sequence"/>
</dbReference>
<dbReference type="InterPro" id="IPR036770">
    <property type="entry name" value="Ankyrin_rpt-contain_sf"/>
</dbReference>
<dbReference type="EMBL" id="MCFA01000182">
    <property type="protein sequence ID" value="ORY00556.1"/>
    <property type="molecule type" value="Genomic_DNA"/>
</dbReference>
<reference evidence="1 2" key="1">
    <citation type="submission" date="2016-07" db="EMBL/GenBank/DDBJ databases">
        <title>Pervasive Adenine N6-methylation of Active Genes in Fungi.</title>
        <authorList>
            <consortium name="DOE Joint Genome Institute"/>
            <person name="Mondo S.J."/>
            <person name="Dannebaum R.O."/>
            <person name="Kuo R.C."/>
            <person name="Labutti K."/>
            <person name="Haridas S."/>
            <person name="Kuo A."/>
            <person name="Salamov A."/>
            <person name="Ahrendt S.R."/>
            <person name="Lipzen A."/>
            <person name="Sullivan W."/>
            <person name="Andreopoulos W.B."/>
            <person name="Clum A."/>
            <person name="Lindquist E."/>
            <person name="Daum C."/>
            <person name="Ramamoorthy G.K."/>
            <person name="Gryganskyi A."/>
            <person name="Culley D."/>
            <person name="Magnuson J.K."/>
            <person name="James T.Y."/>
            <person name="O'Malley M.A."/>
            <person name="Stajich J.E."/>
            <person name="Spatafora J.W."/>
            <person name="Visel A."/>
            <person name="Grigoriev I.V."/>
        </authorList>
    </citation>
    <scope>NUCLEOTIDE SEQUENCE [LARGE SCALE GENOMIC DNA]</scope>
    <source>
        <strain evidence="1 2">CBS 115471</strain>
    </source>
</reference>
<gene>
    <name evidence="1" type="ORF">BCR34DRAFT_668183</name>
</gene>
<evidence type="ECO:0000313" key="1">
    <source>
        <dbReference type="EMBL" id="ORY00556.1"/>
    </source>
</evidence>
<comment type="caution">
    <text evidence="1">The sequence shown here is derived from an EMBL/GenBank/DDBJ whole genome shotgun (WGS) entry which is preliminary data.</text>
</comment>
<name>A0A1Y1YRG1_9PLEO</name>
<protein>
    <submittedName>
        <fullName evidence="1">Uncharacterized protein</fullName>
    </submittedName>
</protein>
<accession>A0A1Y1YRG1</accession>
<dbReference type="AlphaFoldDB" id="A0A1Y1YRG1"/>